<dbReference type="GO" id="GO:0050804">
    <property type="term" value="P:modulation of chemical synaptic transmission"/>
    <property type="evidence" value="ECO:0007669"/>
    <property type="project" value="TreeGrafter"/>
</dbReference>
<reference evidence="7" key="2">
    <citation type="submission" date="2025-05" db="UniProtKB">
        <authorList>
            <consortium name="Ensembl"/>
        </authorList>
    </citation>
    <scope>IDENTIFICATION</scope>
</reference>
<dbReference type="GO" id="GO:0048812">
    <property type="term" value="P:neuron projection morphogenesis"/>
    <property type="evidence" value="ECO:0007669"/>
    <property type="project" value="TreeGrafter"/>
</dbReference>
<name>A0A8C8JJW5_ONCTS</name>
<feature type="region of interest" description="Disordered" evidence="4">
    <location>
        <begin position="26"/>
        <end position="71"/>
    </location>
</feature>
<dbReference type="PANTHER" id="PTHR11589:SF8">
    <property type="entry name" value="NEUROTROPHIN-4"/>
    <property type="match status" value="1"/>
</dbReference>
<dbReference type="GO" id="GO:0005615">
    <property type="term" value="C:extracellular space"/>
    <property type="evidence" value="ECO:0007669"/>
    <property type="project" value="TreeGrafter"/>
</dbReference>
<reference evidence="8" key="1">
    <citation type="journal article" date="2018" name="PLoS ONE">
        <title>Chinook salmon (Oncorhynchus tshawytscha) genome and transcriptome.</title>
        <authorList>
            <person name="Christensen K.A."/>
            <person name="Leong J.S."/>
            <person name="Sakhrani D."/>
            <person name="Biagi C.A."/>
            <person name="Minkley D.R."/>
            <person name="Withler R.E."/>
            <person name="Rondeau E.B."/>
            <person name="Koop B.F."/>
            <person name="Devlin R.H."/>
        </authorList>
    </citation>
    <scope>NUCLEOTIDE SEQUENCE [LARGE SCALE GENOMIC DNA]</scope>
</reference>
<dbReference type="GO" id="GO:0007169">
    <property type="term" value="P:cell surface receptor protein tyrosine kinase signaling pathway"/>
    <property type="evidence" value="ECO:0007669"/>
    <property type="project" value="TreeGrafter"/>
</dbReference>
<dbReference type="GO" id="GO:0038180">
    <property type="term" value="P:nerve growth factor signaling pathway"/>
    <property type="evidence" value="ECO:0007669"/>
    <property type="project" value="TreeGrafter"/>
</dbReference>
<feature type="region of interest" description="Disordered" evidence="4">
    <location>
        <begin position="113"/>
        <end position="184"/>
    </location>
</feature>
<dbReference type="PANTHER" id="PTHR11589">
    <property type="entry name" value="NERVE GROWTH FACTOR NGF -RELATED"/>
    <property type="match status" value="1"/>
</dbReference>
<dbReference type="InterPro" id="IPR020408">
    <property type="entry name" value="Nerve_growth_factor-like"/>
</dbReference>
<dbReference type="GO" id="GO:0008021">
    <property type="term" value="C:synaptic vesicle"/>
    <property type="evidence" value="ECO:0007669"/>
    <property type="project" value="TreeGrafter"/>
</dbReference>
<dbReference type="Ensembl" id="ENSOTST00005104248.2">
    <property type="protein sequence ID" value="ENSOTSP00005096251.2"/>
    <property type="gene ID" value="ENSOTSG00005044695.2"/>
</dbReference>
<dbReference type="Pfam" id="PF00243">
    <property type="entry name" value="NGF"/>
    <property type="match status" value="1"/>
</dbReference>
<dbReference type="PROSITE" id="PS50270">
    <property type="entry name" value="NGF_2"/>
    <property type="match status" value="1"/>
</dbReference>
<feature type="compositionally biased region" description="Gly residues" evidence="4">
    <location>
        <begin position="447"/>
        <end position="471"/>
    </location>
</feature>
<feature type="compositionally biased region" description="Basic and acidic residues" evidence="4">
    <location>
        <begin position="345"/>
        <end position="357"/>
    </location>
</feature>
<dbReference type="InterPro" id="IPR019846">
    <property type="entry name" value="Nerve_growth_factor_CS"/>
</dbReference>
<dbReference type="GeneTree" id="ENSGT00390000007725"/>
<feature type="compositionally biased region" description="Polar residues" evidence="4">
    <location>
        <begin position="26"/>
        <end position="37"/>
    </location>
</feature>
<feature type="domain" description="Nerve growth factor-related" evidence="6">
    <location>
        <begin position="390"/>
        <end position="522"/>
    </location>
</feature>
<evidence type="ECO:0000256" key="1">
    <source>
        <dbReference type="ARBA" id="ARBA00010783"/>
    </source>
</evidence>
<feature type="compositionally biased region" description="Basic residues" evidence="4">
    <location>
        <begin position="380"/>
        <end position="390"/>
    </location>
</feature>
<dbReference type="Gene3D" id="2.10.90.10">
    <property type="entry name" value="Cystine-knot cytokines"/>
    <property type="match status" value="1"/>
</dbReference>
<organism evidence="7 8">
    <name type="scientific">Oncorhynchus tshawytscha</name>
    <name type="common">Chinook salmon</name>
    <name type="synonym">Salmo tshawytscha</name>
    <dbReference type="NCBI Taxonomy" id="74940"/>
    <lineage>
        <taxon>Eukaryota</taxon>
        <taxon>Metazoa</taxon>
        <taxon>Chordata</taxon>
        <taxon>Craniata</taxon>
        <taxon>Vertebrata</taxon>
        <taxon>Euteleostomi</taxon>
        <taxon>Actinopterygii</taxon>
        <taxon>Neopterygii</taxon>
        <taxon>Teleostei</taxon>
        <taxon>Protacanthopterygii</taxon>
        <taxon>Salmoniformes</taxon>
        <taxon>Salmonidae</taxon>
        <taxon>Salmoninae</taxon>
        <taxon>Oncorhynchus</taxon>
    </lineage>
</organism>
<evidence type="ECO:0000259" key="6">
    <source>
        <dbReference type="SMART" id="SM00140"/>
    </source>
</evidence>
<dbReference type="SUPFAM" id="SSF57501">
    <property type="entry name" value="Cystine-knot cytokines"/>
    <property type="match status" value="1"/>
</dbReference>
<evidence type="ECO:0000256" key="5">
    <source>
        <dbReference type="SAM" id="SignalP"/>
    </source>
</evidence>
<dbReference type="Proteomes" id="UP000694402">
    <property type="component" value="Unassembled WGS sequence"/>
</dbReference>
<feature type="region of interest" description="Disordered" evidence="4">
    <location>
        <begin position="220"/>
        <end position="273"/>
    </location>
</feature>
<dbReference type="GO" id="GO:0043524">
    <property type="term" value="P:negative regulation of neuron apoptotic process"/>
    <property type="evidence" value="ECO:0007669"/>
    <property type="project" value="TreeGrafter"/>
</dbReference>
<feature type="region of interest" description="Disordered" evidence="4">
    <location>
        <begin position="371"/>
        <end position="394"/>
    </location>
</feature>
<dbReference type="GO" id="GO:0005163">
    <property type="term" value="F:nerve growth factor receptor binding"/>
    <property type="evidence" value="ECO:0007669"/>
    <property type="project" value="TreeGrafter"/>
</dbReference>
<feature type="chain" id="PRO_5044682256" description="Neurotrophin-4" evidence="5">
    <location>
        <begin position="17"/>
        <end position="535"/>
    </location>
</feature>
<keyword evidence="3" id="KW-0339">Growth factor</keyword>
<dbReference type="SMART" id="SM00140">
    <property type="entry name" value="NGF"/>
    <property type="match status" value="1"/>
</dbReference>
<proteinExistence type="inferred from homology"/>
<sequence>MHWLPLVAMVIASALPFPHSPVTSTVAAMTEPSSSLDNHTEDIDDSSSRSPGSYSTRPAPQASVDYNSHSNASLKDYNVTADSGRADSTKRLSVTGVKKDYNNPSIIKEEVKTLKGKRKQQSYLSKSNFPTENTNSVGLNKYSNTDGGKLRSTNGSSHQDYPSQENYVLGDYKPDSSRAGDDSSFRDMAQKENHHHSLDPRTDEQDLRPPNMYVVEIYKPSTNAGHHSKTGPDPSSQRTPQRAEARTESSDNRGEEGREGGPGGRAGKGPDLSEEGMEVRLGLGLGQGLGGVKEKQELLFLDAHPRVLFSSSPPEHPPLLLMLESGMLPIEGEDKEEEEEEVSDADGHMEGHGDREMDRSVPLSWVDTLRGAREPPLPAPRHKRSHLSHTRRGEMPVCESESVWVTDKTTVIDDRGKTVNIVPEIKTVKGAFKQYFYETRCLQEGQQRGGGPQREAGGAGASAAGTGTGPVGVSGASCRGVDIRQWVSQCKAKDTYVRALTVDNNGLQGWRWVRINSSCVCVLLSRVTRKNRGRE</sequence>
<dbReference type="PRINTS" id="PR00268">
    <property type="entry name" value="NGF"/>
</dbReference>
<evidence type="ECO:0000256" key="4">
    <source>
        <dbReference type="SAM" id="MobiDB-lite"/>
    </source>
</evidence>
<keyword evidence="5" id="KW-0732">Signal</keyword>
<dbReference type="InterPro" id="IPR029034">
    <property type="entry name" value="Cystine-knot_cytokine"/>
</dbReference>
<dbReference type="Ensembl" id="ENSOTST00005159658.1">
    <property type="protein sequence ID" value="ENSOTSP00005123329.1"/>
    <property type="gene ID" value="ENSOTSG00005044695.2"/>
</dbReference>
<dbReference type="InterPro" id="IPR002072">
    <property type="entry name" value="Nerve_growth_factor-rel"/>
</dbReference>
<dbReference type="AlphaFoldDB" id="A0A8C8JJW5"/>
<protein>
    <recommendedName>
        <fullName evidence="2">Neurotrophin-4</fullName>
    </recommendedName>
</protein>
<evidence type="ECO:0000313" key="7">
    <source>
        <dbReference type="Ensembl" id="ENSOTSP00005096251.2"/>
    </source>
</evidence>
<evidence type="ECO:0000313" key="8">
    <source>
        <dbReference type="Proteomes" id="UP000694402"/>
    </source>
</evidence>
<dbReference type="GO" id="GO:0008083">
    <property type="term" value="F:growth factor activity"/>
    <property type="evidence" value="ECO:0007669"/>
    <property type="project" value="UniProtKB-KW"/>
</dbReference>
<feature type="signal peptide" evidence="5">
    <location>
        <begin position="1"/>
        <end position="16"/>
    </location>
</feature>
<feature type="compositionally biased region" description="Basic and acidic residues" evidence="4">
    <location>
        <begin position="241"/>
        <end position="259"/>
    </location>
</feature>
<feature type="region of interest" description="Disordered" evidence="4">
    <location>
        <begin position="446"/>
        <end position="471"/>
    </location>
</feature>
<dbReference type="PROSITE" id="PS00248">
    <property type="entry name" value="NGF_1"/>
    <property type="match status" value="1"/>
</dbReference>
<dbReference type="GO" id="GO:0021675">
    <property type="term" value="P:nerve development"/>
    <property type="evidence" value="ECO:0007669"/>
    <property type="project" value="TreeGrafter"/>
</dbReference>
<accession>A0A8C8JJW5</accession>
<dbReference type="GO" id="GO:0030424">
    <property type="term" value="C:axon"/>
    <property type="evidence" value="ECO:0007669"/>
    <property type="project" value="TreeGrafter"/>
</dbReference>
<keyword evidence="8" id="KW-1185">Reference proteome</keyword>
<feature type="compositionally biased region" description="Basic and acidic residues" evidence="4">
    <location>
        <begin position="172"/>
        <end position="184"/>
    </location>
</feature>
<comment type="similarity">
    <text evidence="1">Belongs to the NGF-beta family.</text>
</comment>
<feature type="compositionally biased region" description="Acidic residues" evidence="4">
    <location>
        <begin position="333"/>
        <end position="344"/>
    </location>
</feature>
<dbReference type="GO" id="GO:0030425">
    <property type="term" value="C:dendrite"/>
    <property type="evidence" value="ECO:0007669"/>
    <property type="project" value="TreeGrafter"/>
</dbReference>
<feature type="region of interest" description="Disordered" evidence="4">
    <location>
        <begin position="333"/>
        <end position="357"/>
    </location>
</feature>
<evidence type="ECO:0000256" key="2">
    <source>
        <dbReference type="ARBA" id="ARBA00018008"/>
    </source>
</evidence>
<feature type="compositionally biased region" description="Polar residues" evidence="4">
    <location>
        <begin position="121"/>
        <end position="166"/>
    </location>
</feature>
<evidence type="ECO:0000256" key="3">
    <source>
        <dbReference type="ARBA" id="ARBA00023030"/>
    </source>
</evidence>